<keyword evidence="3" id="KW-1185">Reference proteome</keyword>
<dbReference type="Proteomes" id="UP000249725">
    <property type="component" value="Unassembled WGS sequence"/>
</dbReference>
<feature type="region of interest" description="Disordered" evidence="1">
    <location>
        <begin position="1"/>
        <end position="23"/>
    </location>
</feature>
<evidence type="ECO:0000313" key="3">
    <source>
        <dbReference type="Proteomes" id="UP000249725"/>
    </source>
</evidence>
<proteinExistence type="predicted"/>
<dbReference type="AlphaFoldDB" id="A0A328ABP2"/>
<dbReference type="EMBL" id="QFYR01000003">
    <property type="protein sequence ID" value="RAK52152.1"/>
    <property type="molecule type" value="Genomic_DNA"/>
</dbReference>
<dbReference type="Pfam" id="PF23986">
    <property type="entry name" value="Pam3_gp59"/>
    <property type="match status" value="1"/>
</dbReference>
<dbReference type="InterPro" id="IPR057117">
    <property type="entry name" value="Pam3_gp59"/>
</dbReference>
<protein>
    <submittedName>
        <fullName evidence="2">Uncharacterized protein</fullName>
    </submittedName>
</protein>
<reference evidence="3" key="1">
    <citation type="submission" date="2018-05" db="EMBL/GenBank/DDBJ databases">
        <authorList>
            <person name="Li X."/>
        </authorList>
    </citation>
    <scope>NUCLEOTIDE SEQUENCE [LARGE SCALE GENOMIC DNA]</scope>
    <source>
        <strain evidence="3">YIM 73061</strain>
    </source>
</reference>
<evidence type="ECO:0000256" key="1">
    <source>
        <dbReference type="SAM" id="MobiDB-lite"/>
    </source>
</evidence>
<gene>
    <name evidence="2" type="ORF">DJ018_13430</name>
</gene>
<evidence type="ECO:0000313" key="2">
    <source>
        <dbReference type="EMBL" id="RAK52152.1"/>
    </source>
</evidence>
<accession>A0A328ABP2</accession>
<name>A0A328ABP2_9CAUL</name>
<sequence length="85" mass="9395">MQLMPSGPPELHAEWCDAGPDDGGDFNAQAHLKAAGYTLTRGWEWIPPPGRQPTERDISAINYLIMEWDFGGLVEPATLNDEEPC</sequence>
<comment type="caution">
    <text evidence="2">The sequence shown here is derived from an EMBL/GenBank/DDBJ whole genome shotgun (WGS) entry which is preliminary data.</text>
</comment>
<organism evidence="2 3">
    <name type="scientific">Phenylobacterium deserti</name>
    <dbReference type="NCBI Taxonomy" id="1914756"/>
    <lineage>
        <taxon>Bacteria</taxon>
        <taxon>Pseudomonadati</taxon>
        <taxon>Pseudomonadota</taxon>
        <taxon>Alphaproteobacteria</taxon>
        <taxon>Caulobacterales</taxon>
        <taxon>Caulobacteraceae</taxon>
        <taxon>Phenylobacterium</taxon>
    </lineage>
</organism>